<keyword evidence="6 14" id="KW-0256">Endoplasmic reticulum</keyword>
<evidence type="ECO:0000256" key="14">
    <source>
        <dbReference type="PIRNR" id="PIRNR005149"/>
    </source>
</evidence>
<dbReference type="PRINTS" id="PR00363">
    <property type="entry name" value="CYTOCHROMEB5"/>
</dbReference>
<dbReference type="GO" id="GO:0080132">
    <property type="term" value="F:fatty acid 2-hydroxylase activity"/>
    <property type="evidence" value="ECO:0007669"/>
    <property type="project" value="InterPro"/>
</dbReference>
<dbReference type="PANTHER" id="PTHR12863">
    <property type="entry name" value="FATTY ACID HYDROXYLASE"/>
    <property type="match status" value="1"/>
</dbReference>
<feature type="transmembrane region" description="Helical" evidence="17">
    <location>
        <begin position="255"/>
        <end position="273"/>
    </location>
</feature>
<evidence type="ECO:0000256" key="1">
    <source>
        <dbReference type="ARBA" id="ARBA00004477"/>
    </source>
</evidence>
<proteinExistence type="inferred from homology"/>
<evidence type="ECO:0000256" key="10">
    <source>
        <dbReference type="ARBA" id="ARBA00023002"/>
    </source>
</evidence>
<dbReference type="Gene3D" id="3.10.120.10">
    <property type="entry name" value="Cytochrome b5-like heme/steroid binding domain"/>
    <property type="match status" value="1"/>
</dbReference>
<evidence type="ECO:0000256" key="11">
    <source>
        <dbReference type="ARBA" id="ARBA00023098"/>
    </source>
</evidence>
<sequence length="349" mass="40813">MTAEIVESHIQARIKSDRIVIFESDNVYDVTEFADRHPGGRKYLEENCGQDVSQLMQKDPHIHSKAAYSMMKKYCIGKRQHIKSQNGVRSRKTNDIDITNNNTDQIQDGLIDWSKPIVWQVPKLGEKYFDWVHVPVDTHMRLFQWDFVEYFSQCSWYIVPIFWIPVMFTLIGLSYFSLVQNPVEWPANSSYSITINGWNASLLYLLGLLLWTLEEYIIHRWLFHMKPPAGYPSLIFVHFLLHGQHHKTPMDSKRLVFPPIPAIGLGMVMYSLYCLFMPSSAALMMFAGSIGGYLAYDMIHYYLHHGVPSTTYFKSLKRYHVRHHFENQQKGFGISSKMWDYPFHTLIEG</sequence>
<feature type="binding site" description="axial binding residue" evidence="16">
    <location>
        <position position="37"/>
    </location>
    <ligand>
        <name>heme</name>
        <dbReference type="ChEBI" id="CHEBI:30413"/>
    </ligand>
    <ligandPart>
        <name>Fe</name>
        <dbReference type="ChEBI" id="CHEBI:18248"/>
    </ligandPart>
</feature>
<feature type="transmembrane region" description="Helical" evidence="17">
    <location>
        <begin position="198"/>
        <end position="218"/>
    </location>
</feature>
<feature type="binding site" evidence="15">
    <location>
        <position position="323"/>
    </location>
    <ligand>
        <name>Zn(2+)</name>
        <dbReference type="ChEBI" id="CHEBI:29105"/>
        <label>1</label>
    </ligand>
</feature>
<dbReference type="EC" id="1.-.-.-" evidence="14"/>
<keyword evidence="5 14" id="KW-0479">Metal-binding</keyword>
<dbReference type="SMART" id="SM01117">
    <property type="entry name" value="Cyt-b5"/>
    <property type="match status" value="1"/>
</dbReference>
<dbReference type="SUPFAM" id="SSF55856">
    <property type="entry name" value="Cytochrome b5-like heme/steroid binding domain"/>
    <property type="match status" value="1"/>
</dbReference>
<feature type="binding site" evidence="15">
    <location>
        <position position="300"/>
    </location>
    <ligand>
        <name>Zn(2+)</name>
        <dbReference type="ChEBI" id="CHEBI:29105"/>
        <label>1</label>
    </ligand>
</feature>
<dbReference type="InterPro" id="IPR036400">
    <property type="entry name" value="Cyt_B5-like_heme/steroid_sf"/>
</dbReference>
<dbReference type="Pfam" id="PF04116">
    <property type="entry name" value="FA_hydroxylase"/>
    <property type="match status" value="1"/>
</dbReference>
<evidence type="ECO:0000256" key="8">
    <source>
        <dbReference type="ARBA" id="ARBA00022833"/>
    </source>
</evidence>
<keyword evidence="16" id="KW-0349">Heme</keyword>
<protein>
    <recommendedName>
        <fullName evidence="14">Fatty acid 2-hydroxylase</fullName>
        <ecNumber evidence="14">1.-.-.-</ecNumber>
    </recommendedName>
</protein>
<comment type="similarity">
    <text evidence="2 14">Belongs to the sterol desaturase family. SCS7 subfamily.</text>
</comment>
<keyword evidence="10 14" id="KW-0560">Oxidoreductase</keyword>
<dbReference type="Pfam" id="PF00173">
    <property type="entry name" value="Cyt-b5"/>
    <property type="match status" value="1"/>
</dbReference>
<evidence type="ECO:0000256" key="13">
    <source>
        <dbReference type="ARBA" id="ARBA00023160"/>
    </source>
</evidence>
<dbReference type="OrthoDB" id="2204368at2759"/>
<dbReference type="Proteomes" id="UP000507470">
    <property type="component" value="Unassembled WGS sequence"/>
</dbReference>
<dbReference type="GO" id="GO:0006633">
    <property type="term" value="P:fatty acid biosynthetic process"/>
    <property type="evidence" value="ECO:0007669"/>
    <property type="project" value="UniProtKB-KW"/>
</dbReference>
<comment type="subcellular location">
    <subcellularLocation>
        <location evidence="1">Endoplasmic reticulum membrane</location>
        <topology evidence="1">Multi-pass membrane protein</topology>
    </subcellularLocation>
</comment>
<name>A0A6J8CV80_MYTCO</name>
<evidence type="ECO:0000256" key="16">
    <source>
        <dbReference type="PIRSR" id="PIRSR005149-50"/>
    </source>
</evidence>
<keyword evidence="8 15" id="KW-0862">Zinc</keyword>
<keyword evidence="20" id="KW-1185">Reference proteome</keyword>
<keyword evidence="13 14" id="KW-0275">Fatty acid biosynthesis</keyword>
<keyword evidence="11 14" id="KW-0443">Lipid metabolism</keyword>
<evidence type="ECO:0000256" key="15">
    <source>
        <dbReference type="PIRSR" id="PIRSR005149-1"/>
    </source>
</evidence>
<evidence type="ECO:0000256" key="12">
    <source>
        <dbReference type="ARBA" id="ARBA00023136"/>
    </source>
</evidence>
<feature type="binding site" evidence="15">
    <location>
        <position position="245"/>
    </location>
    <ligand>
        <name>Zn(2+)</name>
        <dbReference type="ChEBI" id="CHEBI:29105"/>
        <label>1</label>
    </ligand>
</feature>
<feature type="binding site" evidence="15">
    <location>
        <position position="246"/>
    </location>
    <ligand>
        <name>Zn(2+)</name>
        <dbReference type="ChEBI" id="CHEBI:29105"/>
        <label>1</label>
    </ligand>
</feature>
<feature type="transmembrane region" description="Helical" evidence="17">
    <location>
        <begin position="156"/>
        <end position="178"/>
    </location>
</feature>
<dbReference type="InterPro" id="IPR006694">
    <property type="entry name" value="Fatty_acid_hydroxylase"/>
</dbReference>
<evidence type="ECO:0000259" key="18">
    <source>
        <dbReference type="PROSITE" id="PS50255"/>
    </source>
</evidence>
<feature type="binding site" evidence="15">
    <location>
        <position position="324"/>
    </location>
    <ligand>
        <name>Zn(2+)</name>
        <dbReference type="ChEBI" id="CHEBI:29105"/>
        <label>1</label>
    </ligand>
</feature>
<feature type="binding site" evidence="15">
    <location>
        <position position="304"/>
    </location>
    <ligand>
        <name>Zn(2+)</name>
        <dbReference type="ChEBI" id="CHEBI:29105"/>
        <label>1</label>
    </ligand>
</feature>
<dbReference type="EMBL" id="CACVKT020006198">
    <property type="protein sequence ID" value="CAC5400403.1"/>
    <property type="molecule type" value="Genomic_DNA"/>
</dbReference>
<gene>
    <name evidence="19" type="ORF">MCOR_34584</name>
</gene>
<feature type="binding site" evidence="15">
    <location>
        <position position="320"/>
    </location>
    <ligand>
        <name>Zn(2+)</name>
        <dbReference type="ChEBI" id="CHEBI:29105"/>
        <label>1</label>
    </ligand>
</feature>
<dbReference type="InterPro" id="IPR001199">
    <property type="entry name" value="Cyt_B5-like_heme/steroid-bd"/>
</dbReference>
<dbReference type="PANTHER" id="PTHR12863:SF1">
    <property type="entry name" value="FATTY ACID 2-HYDROXYLASE"/>
    <property type="match status" value="1"/>
</dbReference>
<evidence type="ECO:0000256" key="6">
    <source>
        <dbReference type="ARBA" id="ARBA00022824"/>
    </source>
</evidence>
<keyword evidence="14 16" id="KW-0408">Iron</keyword>
<evidence type="ECO:0000256" key="7">
    <source>
        <dbReference type="ARBA" id="ARBA00022832"/>
    </source>
</evidence>
<evidence type="ECO:0000256" key="5">
    <source>
        <dbReference type="ARBA" id="ARBA00022723"/>
    </source>
</evidence>
<comment type="function">
    <text evidence="14">Catalyzes stereospecific hydroxylation of free fatty acids at the C-2 position to produce (R)-2-hydroxy fatty acids, which are building blocks of sphingolipids and glycosphingolipids common in neural tissue and epidermis. Plays an essential role in the synthesis of galactosphingolipids of the myelin sheath. Responsible for the synthesis of sphingolipids and glycosphingolipids involved in the formation of epidermal lamellar bodies critical for skin permeability barrier. Participates in the synthesis of glycosphingolipids and a fraction of type II wax diesters in sebaceous gland, specifically regulating hair follicle homeostasis. Involved in the synthesis of sphingolipids of plasma membrane rafts, controlling lipid raft mobility and trafficking of raft-associated proteins.</text>
</comment>
<comment type="cofactor">
    <cofactor evidence="16">
        <name>Fe cation</name>
        <dbReference type="ChEBI" id="CHEBI:24875"/>
    </cofactor>
</comment>
<dbReference type="AlphaFoldDB" id="A0A6J8CV80"/>
<dbReference type="PROSITE" id="PS50255">
    <property type="entry name" value="CYTOCHROME_B5_2"/>
    <property type="match status" value="1"/>
</dbReference>
<evidence type="ECO:0000256" key="3">
    <source>
        <dbReference type="ARBA" id="ARBA00022516"/>
    </source>
</evidence>
<evidence type="ECO:0000256" key="9">
    <source>
        <dbReference type="ARBA" id="ARBA00022989"/>
    </source>
</evidence>
<evidence type="ECO:0000256" key="4">
    <source>
        <dbReference type="ARBA" id="ARBA00022692"/>
    </source>
</evidence>
<dbReference type="InterPro" id="IPR014430">
    <property type="entry name" value="Scs7"/>
</dbReference>
<evidence type="ECO:0000313" key="20">
    <source>
        <dbReference type="Proteomes" id="UP000507470"/>
    </source>
</evidence>
<accession>A0A6J8CV80</accession>
<feature type="binding site" evidence="15">
    <location>
        <position position="224"/>
    </location>
    <ligand>
        <name>Zn(2+)</name>
        <dbReference type="ChEBI" id="CHEBI:29105"/>
        <label>1</label>
    </ligand>
</feature>
<evidence type="ECO:0000256" key="2">
    <source>
        <dbReference type="ARBA" id="ARBA00005747"/>
    </source>
</evidence>
<feature type="binding site" evidence="15">
    <location>
        <position position="242"/>
    </location>
    <ligand>
        <name>Zn(2+)</name>
        <dbReference type="ChEBI" id="CHEBI:29105"/>
        <label>1</label>
    </ligand>
</feature>
<feature type="binding site" description="axial binding residue" evidence="16">
    <location>
        <position position="63"/>
    </location>
    <ligand>
        <name>heme</name>
        <dbReference type="ChEBI" id="CHEBI:30413"/>
    </ligand>
    <ligandPart>
        <name>Fe</name>
        <dbReference type="ChEBI" id="CHEBI:18248"/>
    </ligandPart>
</feature>
<organism evidence="19 20">
    <name type="scientific">Mytilus coruscus</name>
    <name type="common">Sea mussel</name>
    <dbReference type="NCBI Taxonomy" id="42192"/>
    <lineage>
        <taxon>Eukaryota</taxon>
        <taxon>Metazoa</taxon>
        <taxon>Spiralia</taxon>
        <taxon>Lophotrochozoa</taxon>
        <taxon>Mollusca</taxon>
        <taxon>Bivalvia</taxon>
        <taxon>Autobranchia</taxon>
        <taxon>Pteriomorphia</taxon>
        <taxon>Mytilida</taxon>
        <taxon>Mytiloidea</taxon>
        <taxon>Mytilidae</taxon>
        <taxon>Mytilinae</taxon>
        <taxon>Mytilus</taxon>
    </lineage>
</organism>
<reference evidence="19 20" key="1">
    <citation type="submission" date="2020-06" db="EMBL/GenBank/DDBJ databases">
        <authorList>
            <person name="Li R."/>
            <person name="Bekaert M."/>
        </authorList>
    </citation>
    <scope>NUCLEOTIDE SEQUENCE [LARGE SCALE GENOMIC DNA]</scope>
    <source>
        <strain evidence="20">wild</strain>
    </source>
</reference>
<dbReference type="GO" id="GO:0005506">
    <property type="term" value="F:iron ion binding"/>
    <property type="evidence" value="ECO:0007669"/>
    <property type="project" value="UniProtKB-UniRule"/>
</dbReference>
<feature type="transmembrane region" description="Helical" evidence="17">
    <location>
        <begin position="279"/>
        <end position="296"/>
    </location>
</feature>
<evidence type="ECO:0000256" key="17">
    <source>
        <dbReference type="SAM" id="Phobius"/>
    </source>
</evidence>
<keyword evidence="12 14" id="KW-0472">Membrane</keyword>
<keyword evidence="9 17" id="KW-1133">Transmembrane helix</keyword>
<keyword evidence="4 17" id="KW-0812">Transmembrane</keyword>
<keyword evidence="3 14" id="KW-0444">Lipid biosynthesis</keyword>
<comment type="cofactor">
    <cofactor evidence="14 15">
        <name>Zn(2+)</name>
        <dbReference type="ChEBI" id="CHEBI:29105"/>
    </cofactor>
    <text evidence="14 15">Binds 2 Zn(2+) ions per subunit that likely form a catalytic dimetal center.</text>
</comment>
<evidence type="ECO:0000313" key="19">
    <source>
        <dbReference type="EMBL" id="CAC5400403.1"/>
    </source>
</evidence>
<keyword evidence="7 14" id="KW-0276">Fatty acid metabolism</keyword>
<dbReference type="GO" id="GO:0005789">
    <property type="term" value="C:endoplasmic reticulum membrane"/>
    <property type="evidence" value="ECO:0007669"/>
    <property type="project" value="UniProtKB-SubCell"/>
</dbReference>
<feature type="binding site" evidence="15">
    <location>
        <position position="219"/>
    </location>
    <ligand>
        <name>Zn(2+)</name>
        <dbReference type="ChEBI" id="CHEBI:29105"/>
        <label>1</label>
    </ligand>
</feature>
<dbReference type="PIRSF" id="PIRSF005149">
    <property type="entry name" value="IPC-B_HD"/>
    <property type="match status" value="1"/>
</dbReference>
<feature type="domain" description="Cytochrome b5 heme-binding" evidence="18">
    <location>
        <begin position="1"/>
        <end position="80"/>
    </location>
</feature>